<dbReference type="AlphaFoldDB" id="A0A3A8Q2L7"/>
<dbReference type="EMBL" id="RAWB01000117">
    <property type="protein sequence ID" value="RKH60305.1"/>
    <property type="molecule type" value="Genomic_DNA"/>
</dbReference>
<feature type="transmembrane region" description="Helical" evidence="4">
    <location>
        <begin position="286"/>
        <end position="309"/>
    </location>
</feature>
<dbReference type="InterPro" id="IPR050327">
    <property type="entry name" value="Proton-linked_MCT"/>
</dbReference>
<dbReference type="InterPro" id="IPR036259">
    <property type="entry name" value="MFS_trans_sf"/>
</dbReference>
<gene>
    <name evidence="6" type="ORF">D7V93_13530</name>
</gene>
<feature type="transmembrane region" description="Helical" evidence="4">
    <location>
        <begin position="252"/>
        <end position="274"/>
    </location>
</feature>
<feature type="domain" description="Major facilitator superfamily (MFS) profile" evidence="5">
    <location>
        <begin position="43"/>
        <end position="432"/>
    </location>
</feature>
<feature type="transmembrane region" description="Helical" evidence="4">
    <location>
        <begin position="82"/>
        <end position="104"/>
    </location>
</feature>
<reference evidence="7" key="1">
    <citation type="submission" date="2018-09" db="EMBL/GenBank/DDBJ databases">
        <authorList>
            <person name="Livingstone P.G."/>
            <person name="Whitworth D.E."/>
        </authorList>
    </citation>
    <scope>NUCLEOTIDE SEQUENCE [LARGE SCALE GENOMIC DNA]</scope>
    <source>
        <strain evidence="7">CA051B</strain>
    </source>
</reference>
<evidence type="ECO:0000256" key="1">
    <source>
        <dbReference type="ARBA" id="ARBA00022692"/>
    </source>
</evidence>
<comment type="caution">
    <text evidence="6">The sequence shown here is derived from an EMBL/GenBank/DDBJ whole genome shotgun (WGS) entry which is preliminary data.</text>
</comment>
<keyword evidence="7" id="KW-1185">Reference proteome</keyword>
<organism evidence="6 7">
    <name type="scientific">Corallococcus llansteffanensis</name>
    <dbReference type="NCBI Taxonomy" id="2316731"/>
    <lineage>
        <taxon>Bacteria</taxon>
        <taxon>Pseudomonadati</taxon>
        <taxon>Myxococcota</taxon>
        <taxon>Myxococcia</taxon>
        <taxon>Myxococcales</taxon>
        <taxon>Cystobacterineae</taxon>
        <taxon>Myxococcaceae</taxon>
        <taxon>Corallococcus</taxon>
    </lineage>
</organism>
<evidence type="ECO:0000259" key="5">
    <source>
        <dbReference type="PROSITE" id="PS50850"/>
    </source>
</evidence>
<name>A0A3A8Q2L7_9BACT</name>
<evidence type="ECO:0000256" key="3">
    <source>
        <dbReference type="ARBA" id="ARBA00023136"/>
    </source>
</evidence>
<evidence type="ECO:0000256" key="2">
    <source>
        <dbReference type="ARBA" id="ARBA00022989"/>
    </source>
</evidence>
<dbReference type="InterPro" id="IPR020846">
    <property type="entry name" value="MFS_dom"/>
</dbReference>
<sequence>MSGQQEATAPSGAVQQEGGRVLHLQGGGTPGEGGRIKASTGGWVVATSTLGLMLGYSTYISYVFGVFARPLGAEFGWSRPQIAFALTLCNWFVMALSPLAGFLLDRVGPRRMLLPSVLGLAGTLFALALQPGSLPAFYALHLVLALAALGTLPAVYTRAIVGWFDAHRGMALGIALAGVGLGGILLPPTLQATIGVLGWRGAYAALGGAMLVLVLPTAFRFFDNAPAPVVSAVAVSSHGVANLREAARTRTFWLLIAIFVLLGTMTLGISASLVPILTDSGLSPQAAAGMASALGVGVLVGRIASGLLIDRLPARLVALACLLASSAGLAGLASGGASTGVLVAVCLFLTGFGIGAEFDFMSWFVSRYLGLRAYGRIYGLTYAAFQLGCGLGPLLMAIGRERLGGYGPGLMGLSAAATLAGLLFLAFPPLTRPAPIPVAAS</sequence>
<dbReference type="PANTHER" id="PTHR11360:SF284">
    <property type="entry name" value="EG:103B4.3 PROTEIN-RELATED"/>
    <property type="match status" value="1"/>
</dbReference>
<feature type="transmembrane region" description="Helical" evidence="4">
    <location>
        <begin position="43"/>
        <end position="62"/>
    </location>
</feature>
<keyword evidence="3 4" id="KW-0472">Membrane</keyword>
<dbReference type="InterPro" id="IPR011701">
    <property type="entry name" value="MFS"/>
</dbReference>
<dbReference type="GO" id="GO:0022857">
    <property type="term" value="F:transmembrane transporter activity"/>
    <property type="evidence" value="ECO:0007669"/>
    <property type="project" value="InterPro"/>
</dbReference>
<dbReference type="Pfam" id="PF07690">
    <property type="entry name" value="MFS_1"/>
    <property type="match status" value="1"/>
</dbReference>
<feature type="transmembrane region" description="Helical" evidence="4">
    <location>
        <begin position="202"/>
        <end position="222"/>
    </location>
</feature>
<evidence type="ECO:0000313" key="6">
    <source>
        <dbReference type="EMBL" id="RKH60305.1"/>
    </source>
</evidence>
<feature type="transmembrane region" description="Helical" evidence="4">
    <location>
        <begin position="136"/>
        <end position="157"/>
    </location>
</feature>
<keyword evidence="1 4" id="KW-0812">Transmembrane</keyword>
<keyword evidence="2 4" id="KW-1133">Transmembrane helix</keyword>
<feature type="transmembrane region" description="Helical" evidence="4">
    <location>
        <begin position="405"/>
        <end position="427"/>
    </location>
</feature>
<protein>
    <submittedName>
        <fullName evidence="6">MFS transporter</fullName>
    </submittedName>
</protein>
<accession>A0A3A8Q2L7</accession>
<dbReference type="Gene3D" id="1.20.1250.20">
    <property type="entry name" value="MFS general substrate transporter like domains"/>
    <property type="match status" value="2"/>
</dbReference>
<feature type="transmembrane region" description="Helical" evidence="4">
    <location>
        <begin position="377"/>
        <end position="399"/>
    </location>
</feature>
<proteinExistence type="predicted"/>
<dbReference type="PANTHER" id="PTHR11360">
    <property type="entry name" value="MONOCARBOXYLATE TRANSPORTER"/>
    <property type="match status" value="1"/>
</dbReference>
<evidence type="ECO:0000256" key="4">
    <source>
        <dbReference type="SAM" id="Phobius"/>
    </source>
</evidence>
<evidence type="ECO:0000313" key="7">
    <source>
        <dbReference type="Proteomes" id="UP000272888"/>
    </source>
</evidence>
<feature type="transmembrane region" description="Helical" evidence="4">
    <location>
        <begin position="316"/>
        <end position="335"/>
    </location>
</feature>
<dbReference type="Proteomes" id="UP000272888">
    <property type="component" value="Unassembled WGS sequence"/>
</dbReference>
<feature type="transmembrane region" description="Helical" evidence="4">
    <location>
        <begin position="111"/>
        <end position="130"/>
    </location>
</feature>
<dbReference type="SUPFAM" id="SSF103473">
    <property type="entry name" value="MFS general substrate transporter"/>
    <property type="match status" value="1"/>
</dbReference>
<dbReference type="PROSITE" id="PS50850">
    <property type="entry name" value="MFS"/>
    <property type="match status" value="1"/>
</dbReference>
<feature type="transmembrane region" description="Helical" evidence="4">
    <location>
        <begin position="169"/>
        <end position="190"/>
    </location>
</feature>
<feature type="transmembrane region" description="Helical" evidence="4">
    <location>
        <begin position="341"/>
        <end position="365"/>
    </location>
</feature>